<gene>
    <name evidence="2" type="ORF">F2Q69_00004428</name>
</gene>
<dbReference type="AlphaFoldDB" id="A0A8S9NSW1"/>
<proteinExistence type="predicted"/>
<feature type="region of interest" description="Disordered" evidence="1">
    <location>
        <begin position="1"/>
        <end position="53"/>
    </location>
</feature>
<evidence type="ECO:0000313" key="3">
    <source>
        <dbReference type="Proteomes" id="UP000712600"/>
    </source>
</evidence>
<feature type="compositionally biased region" description="Basic and acidic residues" evidence="1">
    <location>
        <begin position="1"/>
        <end position="35"/>
    </location>
</feature>
<name>A0A8S9NSW1_BRACR</name>
<reference evidence="2" key="1">
    <citation type="submission" date="2019-12" db="EMBL/GenBank/DDBJ databases">
        <title>Genome sequencing and annotation of Brassica cretica.</title>
        <authorList>
            <person name="Studholme D.J."/>
            <person name="Sarris P."/>
        </authorList>
    </citation>
    <scope>NUCLEOTIDE SEQUENCE</scope>
    <source>
        <strain evidence="2">PFS-109/04</strain>
        <tissue evidence="2">Leaf</tissue>
    </source>
</reference>
<accession>A0A8S9NSW1</accession>
<comment type="caution">
    <text evidence="2">The sequence shown here is derived from an EMBL/GenBank/DDBJ whole genome shotgun (WGS) entry which is preliminary data.</text>
</comment>
<dbReference type="Proteomes" id="UP000712600">
    <property type="component" value="Unassembled WGS sequence"/>
</dbReference>
<evidence type="ECO:0000313" key="2">
    <source>
        <dbReference type="EMBL" id="KAF3505720.1"/>
    </source>
</evidence>
<protein>
    <submittedName>
        <fullName evidence="2">Uncharacterized protein</fullName>
    </submittedName>
</protein>
<organism evidence="2 3">
    <name type="scientific">Brassica cretica</name>
    <name type="common">Mustard</name>
    <dbReference type="NCBI Taxonomy" id="69181"/>
    <lineage>
        <taxon>Eukaryota</taxon>
        <taxon>Viridiplantae</taxon>
        <taxon>Streptophyta</taxon>
        <taxon>Embryophyta</taxon>
        <taxon>Tracheophyta</taxon>
        <taxon>Spermatophyta</taxon>
        <taxon>Magnoliopsida</taxon>
        <taxon>eudicotyledons</taxon>
        <taxon>Gunneridae</taxon>
        <taxon>Pentapetalae</taxon>
        <taxon>rosids</taxon>
        <taxon>malvids</taxon>
        <taxon>Brassicales</taxon>
        <taxon>Brassicaceae</taxon>
        <taxon>Brassiceae</taxon>
        <taxon>Brassica</taxon>
    </lineage>
</organism>
<evidence type="ECO:0000256" key="1">
    <source>
        <dbReference type="SAM" id="MobiDB-lite"/>
    </source>
</evidence>
<sequence>MERERGGHAWRERERRLTYSRSRSDDSRPDRRNPVRDSISSRHQPQSYLGAGGRARRTFKLEEQQVVVVVVVMETRGRKGVVEGIITMGTRRPEDGSLVRLCLNLLVTVEQYKCLWGELKRITFNDSFIDSLC</sequence>
<dbReference type="EMBL" id="QGKX02001521">
    <property type="protein sequence ID" value="KAF3505720.1"/>
    <property type="molecule type" value="Genomic_DNA"/>
</dbReference>